<dbReference type="OrthoDB" id="100006at2759"/>
<feature type="transmembrane region" description="Helical" evidence="5">
    <location>
        <begin position="119"/>
        <end position="136"/>
    </location>
</feature>
<gene>
    <name evidence="6" type="ORF">MIND_00040200</name>
</gene>
<evidence type="ECO:0000256" key="2">
    <source>
        <dbReference type="ARBA" id="ARBA00022692"/>
    </source>
</evidence>
<organism evidence="6 7">
    <name type="scientific">Mycena indigotica</name>
    <dbReference type="NCBI Taxonomy" id="2126181"/>
    <lineage>
        <taxon>Eukaryota</taxon>
        <taxon>Fungi</taxon>
        <taxon>Dikarya</taxon>
        <taxon>Basidiomycota</taxon>
        <taxon>Agaricomycotina</taxon>
        <taxon>Agaricomycetes</taxon>
        <taxon>Agaricomycetidae</taxon>
        <taxon>Agaricales</taxon>
        <taxon>Marasmiineae</taxon>
        <taxon>Mycenaceae</taxon>
        <taxon>Mycena</taxon>
    </lineage>
</organism>
<reference evidence="6" key="1">
    <citation type="submission" date="2020-05" db="EMBL/GenBank/DDBJ databases">
        <title>Mycena genomes resolve the evolution of fungal bioluminescence.</title>
        <authorList>
            <person name="Tsai I.J."/>
        </authorList>
    </citation>
    <scope>NUCLEOTIDE SEQUENCE</scope>
    <source>
        <strain evidence="6">171206Taipei</strain>
    </source>
</reference>
<comment type="caution">
    <text evidence="6">The sequence shown here is derived from an EMBL/GenBank/DDBJ whole genome shotgun (WGS) entry which is preliminary data.</text>
</comment>
<evidence type="ECO:0000313" key="6">
    <source>
        <dbReference type="EMBL" id="KAF7315258.1"/>
    </source>
</evidence>
<feature type="transmembrane region" description="Helical" evidence="5">
    <location>
        <begin position="257"/>
        <end position="275"/>
    </location>
</feature>
<dbReference type="PANTHER" id="PTHR23112:SF37">
    <property type="entry name" value="G PROTEIN-COUPLED RECEPTOR GPR1"/>
    <property type="match status" value="1"/>
</dbReference>
<dbReference type="EMBL" id="JACAZF010000001">
    <property type="protein sequence ID" value="KAF7315258.1"/>
    <property type="molecule type" value="Genomic_DNA"/>
</dbReference>
<protein>
    <submittedName>
        <fullName evidence="6">Git3 domain-containing protein</fullName>
    </submittedName>
</protein>
<name>A0A8H6WHN0_9AGAR</name>
<dbReference type="GO" id="GO:0007189">
    <property type="term" value="P:adenylate cyclase-activating G protein-coupled receptor signaling pathway"/>
    <property type="evidence" value="ECO:0007669"/>
    <property type="project" value="TreeGrafter"/>
</dbReference>
<dbReference type="GeneID" id="59339887"/>
<sequence>MSTTALLPDGTEWLLRNVYTPREVHGVTVLVVISCISLVFVVGLLGAIALSAFNTRSSLDQHLFVRTHVAAYFVSLLVSDLFQALGSILNARWIRDMAVELGPLCTAQGVLKQLADVATAWWTLVIAIHTFCLLFLELKTSRFTLYATLISGWFGIAAIVIAGPAALDTVHHGPFYGISGYWCWISPGWPGARIGLDYLFMFMAAFFSFILYMLIFLRMRGNIIVEGRRVSFRLKKIDQWRGKRFENQALTIARQMLLYPIAYTILILPIAASRFSSFSGDDVPFGVTVFSAAVFLLSGIVNVTLFCATRRILPPESFKIPKWKISAPKEIPALEFNPGQDSYYQNSGTYASSMDEKEKLPSESFDSVPPALNIRTTNVGVPHIQAPPAGHHREDRVESVYNMYAEPTSAIPLTPTDESVNRLA</sequence>
<dbReference type="GO" id="GO:0004930">
    <property type="term" value="F:G protein-coupled receptor activity"/>
    <property type="evidence" value="ECO:0007669"/>
    <property type="project" value="TreeGrafter"/>
</dbReference>
<comment type="subcellular location">
    <subcellularLocation>
        <location evidence="1">Membrane</location>
        <topology evidence="1">Multi-pass membrane protein</topology>
    </subcellularLocation>
</comment>
<evidence type="ECO:0000256" key="3">
    <source>
        <dbReference type="ARBA" id="ARBA00022989"/>
    </source>
</evidence>
<accession>A0A8H6WHN0</accession>
<feature type="transmembrane region" description="Helical" evidence="5">
    <location>
        <begin position="69"/>
        <end position="89"/>
    </location>
</feature>
<dbReference type="GO" id="GO:0005886">
    <property type="term" value="C:plasma membrane"/>
    <property type="evidence" value="ECO:0007669"/>
    <property type="project" value="TreeGrafter"/>
</dbReference>
<keyword evidence="7" id="KW-1185">Reference proteome</keyword>
<feature type="transmembrane region" description="Helical" evidence="5">
    <location>
        <begin position="198"/>
        <end position="219"/>
    </location>
</feature>
<dbReference type="Proteomes" id="UP000636479">
    <property type="component" value="Unassembled WGS sequence"/>
</dbReference>
<feature type="transmembrane region" description="Helical" evidence="5">
    <location>
        <begin position="287"/>
        <end position="309"/>
    </location>
</feature>
<dbReference type="RefSeq" id="XP_037225281.1">
    <property type="nucleotide sequence ID" value="XM_037357371.1"/>
</dbReference>
<proteinExistence type="predicted"/>
<keyword evidence="2 5" id="KW-0812">Transmembrane</keyword>
<feature type="transmembrane region" description="Helical" evidence="5">
    <location>
        <begin position="143"/>
        <end position="167"/>
    </location>
</feature>
<keyword evidence="3 5" id="KW-1133">Transmembrane helix</keyword>
<keyword evidence="4 5" id="KW-0472">Membrane</keyword>
<evidence type="ECO:0000256" key="1">
    <source>
        <dbReference type="ARBA" id="ARBA00004141"/>
    </source>
</evidence>
<evidence type="ECO:0000256" key="4">
    <source>
        <dbReference type="ARBA" id="ARBA00023136"/>
    </source>
</evidence>
<dbReference type="AlphaFoldDB" id="A0A8H6WHN0"/>
<dbReference type="Gene3D" id="1.20.1070.10">
    <property type="entry name" value="Rhodopsin 7-helix transmembrane proteins"/>
    <property type="match status" value="1"/>
</dbReference>
<evidence type="ECO:0000256" key="5">
    <source>
        <dbReference type="SAM" id="Phobius"/>
    </source>
</evidence>
<dbReference type="SUPFAM" id="SSF81321">
    <property type="entry name" value="Family A G protein-coupled receptor-like"/>
    <property type="match status" value="1"/>
</dbReference>
<evidence type="ECO:0000313" key="7">
    <source>
        <dbReference type="Proteomes" id="UP000636479"/>
    </source>
</evidence>
<feature type="transmembrane region" description="Helical" evidence="5">
    <location>
        <begin position="24"/>
        <end position="48"/>
    </location>
</feature>
<dbReference type="PANTHER" id="PTHR23112">
    <property type="entry name" value="G PROTEIN-COUPLED RECEPTOR 157-RELATED"/>
    <property type="match status" value="1"/>
</dbReference>